<dbReference type="InterPro" id="IPR002698">
    <property type="entry name" value="FTHF_cligase"/>
</dbReference>
<name>A0A947D5Y6_9HYPH</name>
<evidence type="ECO:0000313" key="6">
    <source>
        <dbReference type="EMBL" id="MBT9288807.1"/>
    </source>
</evidence>
<dbReference type="RefSeq" id="WP_261967458.1">
    <property type="nucleotide sequence ID" value="NZ_JAHHZF010000002.1"/>
</dbReference>
<evidence type="ECO:0000313" key="7">
    <source>
        <dbReference type="Proteomes" id="UP000766595"/>
    </source>
</evidence>
<dbReference type="GO" id="GO:0035999">
    <property type="term" value="P:tetrahydrofolate interconversion"/>
    <property type="evidence" value="ECO:0007669"/>
    <property type="project" value="TreeGrafter"/>
</dbReference>
<evidence type="ECO:0000256" key="1">
    <source>
        <dbReference type="ARBA" id="ARBA00010638"/>
    </source>
</evidence>
<keyword evidence="5" id="KW-0479">Metal-binding</keyword>
<dbReference type="PANTHER" id="PTHR23407">
    <property type="entry name" value="ATPASE INHIBITOR/5-FORMYLTETRAHYDROFOLATE CYCLO-LIGASE"/>
    <property type="match status" value="1"/>
</dbReference>
<evidence type="ECO:0000256" key="5">
    <source>
        <dbReference type="RuleBase" id="RU361279"/>
    </source>
</evidence>
<sequence length="195" mass="20662">MSDAATASKADLRAAALARRAAVPAEARAAAADRVAALVETLDLPAGTLVSGFLPIRGEIDPQPAMARLAARGHRLCLPVILDDRTTMIFRAWTPGEPLEPARFGLSVPPETAAVVDPAVMLVPLAAFDRRGFRIGYGKGHYDRAIARIAAAGPLLEIGIAFACQEIARVPDEPHDRPMRLVLTEAGRVDCGADR</sequence>
<feature type="binding site" evidence="4">
    <location>
        <begin position="134"/>
        <end position="142"/>
    </location>
    <ligand>
        <name>ATP</name>
        <dbReference type="ChEBI" id="CHEBI:30616"/>
    </ligand>
</feature>
<dbReference type="InterPro" id="IPR037171">
    <property type="entry name" value="NagB/RpiA_transferase-like"/>
</dbReference>
<feature type="binding site" evidence="4">
    <location>
        <begin position="9"/>
        <end position="13"/>
    </location>
    <ligand>
        <name>ATP</name>
        <dbReference type="ChEBI" id="CHEBI:30616"/>
    </ligand>
</feature>
<comment type="cofactor">
    <cofactor evidence="5">
        <name>Mg(2+)</name>
        <dbReference type="ChEBI" id="CHEBI:18420"/>
    </cofactor>
</comment>
<evidence type="ECO:0000256" key="3">
    <source>
        <dbReference type="ARBA" id="ARBA00022840"/>
    </source>
</evidence>
<dbReference type="InterPro" id="IPR024185">
    <property type="entry name" value="FTHF_cligase-like_sf"/>
</dbReference>
<comment type="catalytic activity">
    <reaction evidence="5">
        <text>(6S)-5-formyl-5,6,7,8-tetrahydrofolate + ATP = (6R)-5,10-methenyltetrahydrofolate + ADP + phosphate</text>
        <dbReference type="Rhea" id="RHEA:10488"/>
        <dbReference type="ChEBI" id="CHEBI:30616"/>
        <dbReference type="ChEBI" id="CHEBI:43474"/>
        <dbReference type="ChEBI" id="CHEBI:57455"/>
        <dbReference type="ChEBI" id="CHEBI:57457"/>
        <dbReference type="ChEBI" id="CHEBI:456216"/>
        <dbReference type="EC" id="6.3.3.2"/>
    </reaction>
</comment>
<gene>
    <name evidence="6" type="ORF">KL771_05065</name>
</gene>
<dbReference type="EC" id="6.3.3.2" evidence="5"/>
<keyword evidence="7" id="KW-1185">Reference proteome</keyword>
<comment type="caution">
    <text evidence="6">The sequence shown here is derived from an EMBL/GenBank/DDBJ whole genome shotgun (WGS) entry which is preliminary data.</text>
</comment>
<protein>
    <recommendedName>
        <fullName evidence="5">5-formyltetrahydrofolate cyclo-ligase</fullName>
        <ecNumber evidence="5">6.3.3.2</ecNumber>
    </recommendedName>
</protein>
<dbReference type="Proteomes" id="UP000766595">
    <property type="component" value="Unassembled WGS sequence"/>
</dbReference>
<dbReference type="Pfam" id="PF01812">
    <property type="entry name" value="5-FTHF_cyc-lig"/>
    <property type="match status" value="1"/>
</dbReference>
<keyword evidence="6" id="KW-0436">Ligase</keyword>
<dbReference type="Gene3D" id="3.40.50.10420">
    <property type="entry name" value="NagB/RpiA/CoA transferase-like"/>
    <property type="match status" value="1"/>
</dbReference>
<dbReference type="NCBIfam" id="TIGR02727">
    <property type="entry name" value="MTHFS_bact"/>
    <property type="match status" value="1"/>
</dbReference>
<dbReference type="PANTHER" id="PTHR23407:SF1">
    <property type="entry name" value="5-FORMYLTETRAHYDROFOLATE CYCLO-LIGASE"/>
    <property type="match status" value="1"/>
</dbReference>
<accession>A0A947D5Y6</accession>
<keyword evidence="5" id="KW-0460">Magnesium</keyword>
<comment type="similarity">
    <text evidence="1 5">Belongs to the 5-formyltetrahydrofolate cyclo-ligase family.</text>
</comment>
<reference evidence="6 7" key="1">
    <citation type="submission" date="2021-06" db="EMBL/GenBank/DDBJ databases">
        <authorList>
            <person name="Grouzdev D.S."/>
            <person name="Koziaeva V."/>
        </authorList>
    </citation>
    <scope>NUCLEOTIDE SEQUENCE [LARGE SCALE GENOMIC DNA]</scope>
    <source>
        <strain evidence="6 7">22</strain>
    </source>
</reference>
<dbReference type="AlphaFoldDB" id="A0A947D5Y6"/>
<feature type="binding site" evidence="4">
    <location>
        <position position="54"/>
    </location>
    <ligand>
        <name>substrate</name>
    </ligand>
</feature>
<keyword evidence="2 4" id="KW-0547">Nucleotide-binding</keyword>
<feature type="binding site" evidence="4">
    <location>
        <position position="59"/>
    </location>
    <ligand>
        <name>substrate</name>
    </ligand>
</feature>
<keyword evidence="3 4" id="KW-0067">ATP-binding</keyword>
<dbReference type="PIRSF" id="PIRSF006806">
    <property type="entry name" value="FTHF_cligase"/>
    <property type="match status" value="1"/>
</dbReference>
<dbReference type="SUPFAM" id="SSF100950">
    <property type="entry name" value="NagB/RpiA/CoA transferase-like"/>
    <property type="match status" value="1"/>
</dbReference>
<dbReference type="EMBL" id="JAHHZF010000002">
    <property type="protein sequence ID" value="MBT9288807.1"/>
    <property type="molecule type" value="Genomic_DNA"/>
</dbReference>
<dbReference type="GO" id="GO:0030272">
    <property type="term" value="F:5-formyltetrahydrofolate cyclo-ligase activity"/>
    <property type="evidence" value="ECO:0007669"/>
    <property type="project" value="UniProtKB-EC"/>
</dbReference>
<evidence type="ECO:0000256" key="2">
    <source>
        <dbReference type="ARBA" id="ARBA00022741"/>
    </source>
</evidence>
<dbReference type="GO" id="GO:0005524">
    <property type="term" value="F:ATP binding"/>
    <property type="evidence" value="ECO:0007669"/>
    <property type="project" value="UniProtKB-KW"/>
</dbReference>
<proteinExistence type="inferred from homology"/>
<dbReference type="GO" id="GO:0046872">
    <property type="term" value="F:metal ion binding"/>
    <property type="evidence" value="ECO:0007669"/>
    <property type="project" value="UniProtKB-KW"/>
</dbReference>
<organism evidence="6 7">
    <name type="scientific">Prosthecodimorpha staleyi</name>
    <dbReference type="NCBI Taxonomy" id="2840188"/>
    <lineage>
        <taxon>Bacteria</taxon>
        <taxon>Pseudomonadati</taxon>
        <taxon>Pseudomonadota</taxon>
        <taxon>Alphaproteobacteria</taxon>
        <taxon>Hyphomicrobiales</taxon>
        <taxon>Ancalomicrobiaceae</taxon>
        <taxon>Prosthecodimorpha</taxon>
    </lineage>
</organism>
<evidence type="ECO:0000256" key="4">
    <source>
        <dbReference type="PIRSR" id="PIRSR006806-1"/>
    </source>
</evidence>
<dbReference type="GO" id="GO:0009396">
    <property type="term" value="P:folic acid-containing compound biosynthetic process"/>
    <property type="evidence" value="ECO:0007669"/>
    <property type="project" value="TreeGrafter"/>
</dbReference>